<evidence type="ECO:0000256" key="4">
    <source>
        <dbReference type="ARBA" id="ARBA00023008"/>
    </source>
</evidence>
<comment type="catalytic activity">
    <reaction evidence="7">
        <text>L-tyrosine + O2 = L-dopaquinone + H2O</text>
        <dbReference type="Rhea" id="RHEA:18117"/>
        <dbReference type="ChEBI" id="CHEBI:15377"/>
        <dbReference type="ChEBI" id="CHEBI:15379"/>
        <dbReference type="ChEBI" id="CHEBI:57924"/>
        <dbReference type="ChEBI" id="CHEBI:58315"/>
        <dbReference type="EC" id="1.14.18.1"/>
    </reaction>
</comment>
<gene>
    <name evidence="11" type="ORF">PAC_02525</name>
</gene>
<evidence type="ECO:0000259" key="10">
    <source>
        <dbReference type="PROSITE" id="PS00498"/>
    </source>
</evidence>
<dbReference type="SUPFAM" id="SSF48056">
    <property type="entry name" value="Di-copper centre-containing domain"/>
    <property type="match status" value="1"/>
</dbReference>
<evidence type="ECO:0000259" key="9">
    <source>
        <dbReference type="PROSITE" id="PS00497"/>
    </source>
</evidence>
<comment type="catalytic activity">
    <reaction evidence="6">
        <text>2 L-dopa + O2 = 2 L-dopaquinone + 2 H2O</text>
        <dbReference type="Rhea" id="RHEA:34287"/>
        <dbReference type="ChEBI" id="CHEBI:15377"/>
        <dbReference type="ChEBI" id="CHEBI:15379"/>
        <dbReference type="ChEBI" id="CHEBI:57504"/>
        <dbReference type="ChEBI" id="CHEBI:57924"/>
        <dbReference type="EC" id="1.14.18.1"/>
    </reaction>
</comment>
<keyword evidence="3" id="KW-0479">Metal-binding</keyword>
<protein>
    <recommendedName>
        <fullName evidence="2">tyrosinase</fullName>
        <ecNumber evidence="2">1.14.18.1</ecNumber>
    </recommendedName>
</protein>
<sequence length="398" mass="44669">MPPKRSRAVRAPAVPALRVRRSIQVMWEEYLTGIPDKQKPMNDLILAWYGITHLPLDDENSFFTIGGYHGEPFRGAGYGSSAWWGGWCNHGNVLFPTWHRAYMLRIENALRSIKGYEGVTFPYWDETSEETLKSGVPTIFLWEIFPHPNFKDPIDNPLFSYKFPVNIPITRYQTVRYPLSGLVETEKALNASAAHNAQFTAAEAASALNSNVWNWLGPETEVTVKGKKTKIKTGTFKKFDECLKAPKLHGLHNTTSAGAWKDLYEATEHAVPLESLHNDIHLAIGGFDVPNQGDFSHISGANGDMRENNTAGLDPIFYFHHANIDRYFWAWQCAHKAKAHLEIMPEFPGTNTVDSQGPTPGLAGGTWLTLETPLRSFKNPDGSDVLSTFPPLKHPRLQ</sequence>
<dbReference type="EMBL" id="FJOG01000003">
    <property type="protein sequence ID" value="CZR52648.1"/>
    <property type="molecule type" value="Genomic_DNA"/>
</dbReference>
<dbReference type="InterPro" id="IPR008922">
    <property type="entry name" value="Di-copper_centre_dom_sf"/>
</dbReference>
<dbReference type="PRINTS" id="PR00092">
    <property type="entry name" value="TYROSINASE"/>
</dbReference>
<keyword evidence="5" id="KW-0470">Melanin biosynthesis</keyword>
<dbReference type="Proteomes" id="UP000184330">
    <property type="component" value="Unassembled WGS sequence"/>
</dbReference>
<dbReference type="GO" id="GO:0046872">
    <property type="term" value="F:metal ion binding"/>
    <property type="evidence" value="ECO:0007669"/>
    <property type="project" value="UniProtKB-KW"/>
</dbReference>
<dbReference type="GO" id="GO:0004503">
    <property type="term" value="F:tyrosinase activity"/>
    <property type="evidence" value="ECO:0007669"/>
    <property type="project" value="UniProtKB-EC"/>
</dbReference>
<dbReference type="Gene3D" id="1.10.1280.10">
    <property type="entry name" value="Di-copper center containing domain from catechol oxidase"/>
    <property type="match status" value="1"/>
</dbReference>
<organism evidence="11 12">
    <name type="scientific">Phialocephala subalpina</name>
    <dbReference type="NCBI Taxonomy" id="576137"/>
    <lineage>
        <taxon>Eukaryota</taxon>
        <taxon>Fungi</taxon>
        <taxon>Dikarya</taxon>
        <taxon>Ascomycota</taxon>
        <taxon>Pezizomycotina</taxon>
        <taxon>Leotiomycetes</taxon>
        <taxon>Helotiales</taxon>
        <taxon>Mollisiaceae</taxon>
        <taxon>Phialocephala</taxon>
        <taxon>Phialocephala fortinii species complex</taxon>
    </lineage>
</organism>
<dbReference type="STRING" id="576137.A0A1L7WIT1"/>
<keyword evidence="12" id="KW-1185">Reference proteome</keyword>
<name>A0A1L7WIT1_9HELO</name>
<dbReference type="Pfam" id="PF00264">
    <property type="entry name" value="Tyrosinase"/>
    <property type="match status" value="1"/>
</dbReference>
<evidence type="ECO:0000256" key="8">
    <source>
        <dbReference type="SAM" id="MobiDB-lite"/>
    </source>
</evidence>
<dbReference type="PROSITE" id="PS00497">
    <property type="entry name" value="TYROSINASE_1"/>
    <property type="match status" value="1"/>
</dbReference>
<evidence type="ECO:0000256" key="3">
    <source>
        <dbReference type="ARBA" id="ARBA00022723"/>
    </source>
</evidence>
<dbReference type="PROSITE" id="PS00498">
    <property type="entry name" value="TYROSINASE_2"/>
    <property type="match status" value="1"/>
</dbReference>
<dbReference type="InterPro" id="IPR002227">
    <property type="entry name" value="Tyrosinase_Cu-bd"/>
</dbReference>
<feature type="domain" description="Tyrosinase copper-binding" evidence="10">
    <location>
        <begin position="314"/>
        <end position="325"/>
    </location>
</feature>
<dbReference type="OrthoDB" id="3460532at2759"/>
<evidence type="ECO:0000313" key="11">
    <source>
        <dbReference type="EMBL" id="CZR52648.1"/>
    </source>
</evidence>
<dbReference type="InterPro" id="IPR050316">
    <property type="entry name" value="Tyrosinase/Hemocyanin"/>
</dbReference>
<dbReference type="EC" id="1.14.18.1" evidence="2"/>
<feature type="domain" description="Tyrosinase copper-binding" evidence="9">
    <location>
        <begin position="90"/>
        <end position="107"/>
    </location>
</feature>
<dbReference type="GO" id="GO:0042438">
    <property type="term" value="P:melanin biosynthetic process"/>
    <property type="evidence" value="ECO:0007669"/>
    <property type="project" value="UniProtKB-KW"/>
</dbReference>
<evidence type="ECO:0000256" key="1">
    <source>
        <dbReference type="ARBA" id="ARBA00009928"/>
    </source>
</evidence>
<accession>A0A1L7WIT1</accession>
<evidence type="ECO:0000256" key="6">
    <source>
        <dbReference type="ARBA" id="ARBA00048233"/>
    </source>
</evidence>
<evidence type="ECO:0000256" key="7">
    <source>
        <dbReference type="ARBA" id="ARBA00048881"/>
    </source>
</evidence>
<reference evidence="11 12" key="1">
    <citation type="submission" date="2016-03" db="EMBL/GenBank/DDBJ databases">
        <authorList>
            <person name="Ploux O."/>
        </authorList>
    </citation>
    <scope>NUCLEOTIDE SEQUENCE [LARGE SCALE GENOMIC DNA]</scope>
    <source>
        <strain evidence="11 12">UAMH 11012</strain>
    </source>
</reference>
<dbReference type="AlphaFoldDB" id="A0A1L7WIT1"/>
<evidence type="ECO:0000313" key="12">
    <source>
        <dbReference type="Proteomes" id="UP000184330"/>
    </source>
</evidence>
<keyword evidence="4" id="KW-0186">Copper</keyword>
<proteinExistence type="inferred from homology"/>
<evidence type="ECO:0000256" key="5">
    <source>
        <dbReference type="ARBA" id="ARBA00023101"/>
    </source>
</evidence>
<dbReference type="PANTHER" id="PTHR11474">
    <property type="entry name" value="TYROSINASE FAMILY MEMBER"/>
    <property type="match status" value="1"/>
</dbReference>
<dbReference type="PANTHER" id="PTHR11474:SF76">
    <property type="entry name" value="SHKT DOMAIN-CONTAINING PROTEIN"/>
    <property type="match status" value="1"/>
</dbReference>
<evidence type="ECO:0000256" key="2">
    <source>
        <dbReference type="ARBA" id="ARBA00011906"/>
    </source>
</evidence>
<feature type="region of interest" description="Disordered" evidence="8">
    <location>
        <begin position="379"/>
        <end position="398"/>
    </location>
</feature>
<comment type="similarity">
    <text evidence="1">Belongs to the tyrosinase family.</text>
</comment>